<keyword evidence="2" id="KW-1185">Reference proteome</keyword>
<proteinExistence type="predicted"/>
<dbReference type="OrthoDB" id="3532716at2"/>
<dbReference type="Proteomes" id="UP000219435">
    <property type="component" value="Unassembled WGS sequence"/>
</dbReference>
<evidence type="ECO:0000313" key="1">
    <source>
        <dbReference type="EMBL" id="SOC53069.1"/>
    </source>
</evidence>
<evidence type="ECO:0000313" key="2">
    <source>
        <dbReference type="Proteomes" id="UP000219435"/>
    </source>
</evidence>
<dbReference type="RefSeq" id="WP_097197030.1">
    <property type="nucleotide sequence ID" value="NZ_OBQI01000007.1"/>
</dbReference>
<name>A0A285VG79_9ACTN</name>
<protein>
    <submittedName>
        <fullName evidence="1">Uncharacterized protein</fullName>
    </submittedName>
</protein>
<organism evidence="1 2">
    <name type="scientific">Blastococcus aggregatus</name>
    <dbReference type="NCBI Taxonomy" id="38502"/>
    <lineage>
        <taxon>Bacteria</taxon>
        <taxon>Bacillati</taxon>
        <taxon>Actinomycetota</taxon>
        <taxon>Actinomycetes</taxon>
        <taxon>Geodermatophilales</taxon>
        <taxon>Geodermatophilaceae</taxon>
        <taxon>Blastococcus</taxon>
    </lineage>
</organism>
<dbReference type="AlphaFoldDB" id="A0A285VG79"/>
<reference evidence="2" key="1">
    <citation type="submission" date="2017-08" db="EMBL/GenBank/DDBJ databases">
        <authorList>
            <person name="Varghese N."/>
            <person name="Submissions S."/>
        </authorList>
    </citation>
    <scope>NUCLEOTIDE SEQUENCE [LARGE SCALE GENOMIC DNA]</scope>
    <source>
        <strain evidence="2">DSM 4725</strain>
    </source>
</reference>
<dbReference type="EMBL" id="OBQI01000007">
    <property type="protein sequence ID" value="SOC53069.1"/>
    <property type="molecule type" value="Genomic_DNA"/>
</dbReference>
<gene>
    <name evidence="1" type="ORF">SAMN05660748_4321</name>
</gene>
<accession>A0A285VG79</accession>
<sequence length="163" mass="16999">MEGETLVIIDPIAADLDLDEVEVALLNAAVGDYAAEAAVLLLANDGYWPAHLPAAGMITVEAEPVGGQMWARIEWAELDAALADGRLPGSPEELAVLRVAVSLADGRPVDLADVVVALDRRRLGLVLAAFAHAAGSHDHCAPAGQGVDPDLRLGPLIAWPARH</sequence>